<protein>
    <submittedName>
        <fullName evidence="1">Uncharacterized protein</fullName>
    </submittedName>
</protein>
<reference evidence="1 2" key="1">
    <citation type="journal article" date="2023" name="Nucleic Acids Res.">
        <title>The hologenome of Daphnia magna reveals possible DNA methylation and microbiome-mediated evolution of the host genome.</title>
        <authorList>
            <person name="Chaturvedi A."/>
            <person name="Li X."/>
            <person name="Dhandapani V."/>
            <person name="Marshall H."/>
            <person name="Kissane S."/>
            <person name="Cuenca-Cambronero M."/>
            <person name="Asole G."/>
            <person name="Calvet F."/>
            <person name="Ruiz-Romero M."/>
            <person name="Marangio P."/>
            <person name="Guigo R."/>
            <person name="Rago D."/>
            <person name="Mirbahai L."/>
            <person name="Eastwood N."/>
            <person name="Colbourne J.K."/>
            <person name="Zhou J."/>
            <person name="Mallon E."/>
            <person name="Orsini L."/>
        </authorList>
    </citation>
    <scope>NUCLEOTIDE SEQUENCE [LARGE SCALE GENOMIC DNA]</scope>
    <source>
        <strain evidence="1">LRV0_1</strain>
    </source>
</reference>
<dbReference type="EMBL" id="JAOYFB010000003">
    <property type="protein sequence ID" value="KAK4012048.1"/>
    <property type="molecule type" value="Genomic_DNA"/>
</dbReference>
<name>A0ABQ9ZGI7_9CRUS</name>
<accession>A0ABQ9ZGI7</accession>
<comment type="caution">
    <text evidence="1">The sequence shown here is derived from an EMBL/GenBank/DDBJ whole genome shotgun (WGS) entry which is preliminary data.</text>
</comment>
<proteinExistence type="predicted"/>
<evidence type="ECO:0000313" key="2">
    <source>
        <dbReference type="Proteomes" id="UP001234178"/>
    </source>
</evidence>
<evidence type="ECO:0000313" key="1">
    <source>
        <dbReference type="EMBL" id="KAK4012048.1"/>
    </source>
</evidence>
<sequence length="81" mass="8725">MKTKRDDVISFNIFQTKALSSAHGLAQLSDESSFIKETNDLSVNGSAEISNELSNGAVAGAESDSANPLIIHFKKTKKQNK</sequence>
<dbReference type="Proteomes" id="UP001234178">
    <property type="component" value="Unassembled WGS sequence"/>
</dbReference>
<organism evidence="1 2">
    <name type="scientific">Daphnia magna</name>
    <dbReference type="NCBI Taxonomy" id="35525"/>
    <lineage>
        <taxon>Eukaryota</taxon>
        <taxon>Metazoa</taxon>
        <taxon>Ecdysozoa</taxon>
        <taxon>Arthropoda</taxon>
        <taxon>Crustacea</taxon>
        <taxon>Branchiopoda</taxon>
        <taxon>Diplostraca</taxon>
        <taxon>Cladocera</taxon>
        <taxon>Anomopoda</taxon>
        <taxon>Daphniidae</taxon>
        <taxon>Daphnia</taxon>
    </lineage>
</organism>
<gene>
    <name evidence="1" type="ORF">OUZ56_021150</name>
</gene>
<keyword evidence="2" id="KW-1185">Reference proteome</keyword>